<protein>
    <submittedName>
        <fullName evidence="2">Uncharacterized protein</fullName>
    </submittedName>
</protein>
<dbReference type="AlphaFoldDB" id="A0A9Q1Q916"/>
<keyword evidence="3" id="KW-1185">Reference proteome</keyword>
<reference evidence="2" key="1">
    <citation type="submission" date="2022-04" db="EMBL/GenBank/DDBJ databases">
        <title>Carnegiea gigantea Genome sequencing and assembly v2.</title>
        <authorList>
            <person name="Copetti D."/>
            <person name="Sanderson M.J."/>
            <person name="Burquez A."/>
            <person name="Wojciechowski M.F."/>
        </authorList>
    </citation>
    <scope>NUCLEOTIDE SEQUENCE</scope>
    <source>
        <strain evidence="2">SGP5-SGP5p</strain>
        <tissue evidence="2">Aerial part</tissue>
    </source>
</reference>
<dbReference type="EMBL" id="JAKOGI010000541">
    <property type="protein sequence ID" value="KAJ8433422.1"/>
    <property type="molecule type" value="Genomic_DNA"/>
</dbReference>
<dbReference type="Proteomes" id="UP001153076">
    <property type="component" value="Unassembled WGS sequence"/>
</dbReference>
<evidence type="ECO:0000256" key="1">
    <source>
        <dbReference type="SAM" id="MobiDB-lite"/>
    </source>
</evidence>
<accession>A0A9Q1Q916</accession>
<organism evidence="2 3">
    <name type="scientific">Carnegiea gigantea</name>
    <dbReference type="NCBI Taxonomy" id="171969"/>
    <lineage>
        <taxon>Eukaryota</taxon>
        <taxon>Viridiplantae</taxon>
        <taxon>Streptophyta</taxon>
        <taxon>Embryophyta</taxon>
        <taxon>Tracheophyta</taxon>
        <taxon>Spermatophyta</taxon>
        <taxon>Magnoliopsida</taxon>
        <taxon>eudicotyledons</taxon>
        <taxon>Gunneridae</taxon>
        <taxon>Pentapetalae</taxon>
        <taxon>Caryophyllales</taxon>
        <taxon>Cactineae</taxon>
        <taxon>Cactaceae</taxon>
        <taxon>Cactoideae</taxon>
        <taxon>Echinocereeae</taxon>
        <taxon>Carnegiea</taxon>
    </lineage>
</organism>
<evidence type="ECO:0000313" key="2">
    <source>
        <dbReference type="EMBL" id="KAJ8433422.1"/>
    </source>
</evidence>
<feature type="compositionally biased region" description="Basic and acidic residues" evidence="1">
    <location>
        <begin position="40"/>
        <end position="65"/>
    </location>
</feature>
<feature type="region of interest" description="Disordered" evidence="1">
    <location>
        <begin position="135"/>
        <end position="160"/>
    </location>
</feature>
<name>A0A9Q1Q916_9CARY</name>
<gene>
    <name evidence="2" type="ORF">Cgig2_024758</name>
</gene>
<comment type="caution">
    <text evidence="2">The sequence shown here is derived from an EMBL/GenBank/DDBJ whole genome shotgun (WGS) entry which is preliminary data.</text>
</comment>
<feature type="region of interest" description="Disordered" evidence="1">
    <location>
        <begin position="1"/>
        <end position="65"/>
    </location>
</feature>
<sequence>MMRALTKPPVQKGHISEVEISDSSNAKEKNSSHEDEEVDHNDNRKDGDEERTIPKAVKDVPKRNKPLLKSEEPVLQQVRAEICEGYELDHIPRWCQFVLDKLISSVRHYKETKETIIKKAVAKLHSAHMEFAKLQAKQQPTKDDSSPLFTPTSVVAHADN</sequence>
<proteinExistence type="predicted"/>
<evidence type="ECO:0000313" key="3">
    <source>
        <dbReference type="Proteomes" id="UP001153076"/>
    </source>
</evidence>